<gene>
    <name evidence="5" type="ORF">ASJ80_16235</name>
</gene>
<dbReference type="Pfam" id="PF25433">
    <property type="entry name" value="DUF7895"/>
    <property type="match status" value="1"/>
</dbReference>
<evidence type="ECO:0000313" key="5">
    <source>
        <dbReference type="EMBL" id="PAV06367.1"/>
    </source>
</evidence>
<dbReference type="Gene3D" id="4.10.1060.50">
    <property type="match status" value="1"/>
</dbReference>
<keyword evidence="2" id="KW-1133">Transmembrane helix</keyword>
<dbReference type="AlphaFoldDB" id="A0A2A2HAG6"/>
<name>A0A2A2HAG6_METBR</name>
<feature type="domain" description="DUF7895" evidence="4">
    <location>
        <begin position="121"/>
        <end position="152"/>
    </location>
</feature>
<dbReference type="InterPro" id="IPR057217">
    <property type="entry name" value="DUF7895"/>
</dbReference>
<feature type="compositionally biased region" description="Low complexity" evidence="1">
    <location>
        <begin position="67"/>
        <end position="81"/>
    </location>
</feature>
<evidence type="ECO:0000259" key="3">
    <source>
        <dbReference type="Pfam" id="PF13240"/>
    </source>
</evidence>
<feature type="region of interest" description="Disordered" evidence="1">
    <location>
        <begin position="182"/>
        <end position="202"/>
    </location>
</feature>
<evidence type="ECO:0000256" key="1">
    <source>
        <dbReference type="SAM" id="MobiDB-lite"/>
    </source>
</evidence>
<comment type="caution">
    <text evidence="5">The sequence shown here is derived from an EMBL/GenBank/DDBJ whole genome shotgun (WGS) entry which is preliminary data.</text>
</comment>
<proteinExistence type="predicted"/>
<dbReference type="InterPro" id="IPR038587">
    <property type="entry name" value="Ribosomal_eL40_sf"/>
</dbReference>
<keyword evidence="6" id="KW-1185">Reference proteome</keyword>
<dbReference type="InterPro" id="IPR026870">
    <property type="entry name" value="Zinc_ribbon_dom"/>
</dbReference>
<feature type="region of interest" description="Disordered" evidence="1">
    <location>
        <begin position="67"/>
        <end position="86"/>
    </location>
</feature>
<feature type="domain" description="Zinc-ribbon" evidence="3">
    <location>
        <begin position="2"/>
        <end position="21"/>
    </location>
</feature>
<evidence type="ECO:0000259" key="4">
    <source>
        <dbReference type="Pfam" id="PF25433"/>
    </source>
</evidence>
<dbReference type="OrthoDB" id="78418at2157"/>
<feature type="transmembrane region" description="Helical" evidence="2">
    <location>
        <begin position="41"/>
        <end position="61"/>
    </location>
</feature>
<dbReference type="Proteomes" id="UP000217784">
    <property type="component" value="Unassembled WGS sequence"/>
</dbReference>
<evidence type="ECO:0000256" key="2">
    <source>
        <dbReference type="SAM" id="Phobius"/>
    </source>
</evidence>
<accession>A0A2A2HAG6</accession>
<organism evidence="5 6">
    <name type="scientific">Methanobacterium bryantii</name>
    <dbReference type="NCBI Taxonomy" id="2161"/>
    <lineage>
        <taxon>Archaea</taxon>
        <taxon>Methanobacteriati</taxon>
        <taxon>Methanobacteriota</taxon>
        <taxon>Methanomada group</taxon>
        <taxon>Methanobacteria</taxon>
        <taxon>Methanobacteriales</taxon>
        <taxon>Methanobacteriaceae</taxon>
        <taxon>Methanobacterium</taxon>
    </lineage>
</organism>
<protein>
    <submittedName>
        <fullName evidence="5">Uncharacterized protein</fullName>
    </submittedName>
</protein>
<dbReference type="Pfam" id="PF13240">
    <property type="entry name" value="Zn_Ribbon_1"/>
    <property type="match status" value="1"/>
</dbReference>
<dbReference type="EMBL" id="LMVM01000001">
    <property type="protein sequence ID" value="PAV06367.1"/>
    <property type="molecule type" value="Genomic_DNA"/>
</dbReference>
<keyword evidence="2" id="KW-0472">Membrane</keyword>
<feature type="compositionally biased region" description="Basic and acidic residues" evidence="1">
    <location>
        <begin position="182"/>
        <end position="195"/>
    </location>
</feature>
<evidence type="ECO:0000313" key="6">
    <source>
        <dbReference type="Proteomes" id="UP000217784"/>
    </source>
</evidence>
<reference evidence="5 6" key="1">
    <citation type="journal article" date="2017" name="BMC Genomics">
        <title>Genomic analysis of methanogenic archaea reveals a shift towards energy conservation.</title>
        <authorList>
            <person name="Gilmore S.P."/>
            <person name="Henske J.K."/>
            <person name="Sexton J.A."/>
            <person name="Solomon K.V."/>
            <person name="Seppala S."/>
            <person name="Yoo J.I."/>
            <person name="Huyett L.M."/>
            <person name="Pressman A."/>
            <person name="Cogan J.Z."/>
            <person name="Kivenson V."/>
            <person name="Peng X."/>
            <person name="Tan Y."/>
            <person name="Valentine D.L."/>
            <person name="O'Malley M.A."/>
        </authorList>
    </citation>
    <scope>NUCLEOTIDE SEQUENCE [LARGE SCALE GENOMIC DNA]</scope>
    <source>
        <strain evidence="5 6">M.o.H.</strain>
    </source>
</reference>
<dbReference type="RefSeq" id="WP_069582611.1">
    <property type="nucleotide sequence ID" value="NZ_LMVM01000001.1"/>
</dbReference>
<keyword evidence="2" id="KW-0812">Transmembrane</keyword>
<sequence length="202" mass="21500">MFCRKCGAENKKDAKFCKKCGINLNDDSKITKENTGSPVKFLIVICFVLVAGLGIAAGNIFHDPGVTSNSSGTNQQSNSSTDDAGIDQQSSSEEKVVCELCGGTGVCCNCGGDGVWGADIPCTMCWGTGVCPACNGTGYTIKRSSSSSSSDDNWQADAIKHWGDTKVDNAKTQEHLAEEKGHSMDYTHTGYHDPDTDPYYVK</sequence>